<accession>A0A1V0N563</accession>
<reference evidence="1 2" key="1">
    <citation type="submission" date="2011-10" db="EMBL/GenBank/DDBJ databases">
        <title>Metabolic and evolutionary patterns in the extreme acidophile Ferroplasma acidiphilum.</title>
        <authorList>
            <person name="Golyshina O.V."/>
            <person name="Kozyavkin S.A."/>
            <person name="Tatusov R.L."/>
            <person name="Slesarev A.I."/>
            <person name="Golyshin P.N."/>
        </authorList>
    </citation>
    <scope>NUCLEOTIDE SEQUENCE [LARGE SCALE GENOMIC DNA]</scope>
    <source>
        <strain evidence="2">Y</strain>
    </source>
</reference>
<evidence type="ECO:0000313" key="2">
    <source>
        <dbReference type="Proteomes" id="UP000192050"/>
    </source>
</evidence>
<sequence length="67" mass="7794">MKQIGGIYLYVDNTKSSNLLLLQFSSIIKEYFVVFSKSGFNCNMKDIPKINNIILFDLKKMQEIIEN</sequence>
<dbReference type="EMBL" id="CP015363">
    <property type="protein sequence ID" value="ARD85247.1"/>
    <property type="molecule type" value="Genomic_DNA"/>
</dbReference>
<gene>
    <name evidence="1" type="ORF">FAD_1386</name>
</gene>
<dbReference type="Proteomes" id="UP000192050">
    <property type="component" value="Chromosome"/>
</dbReference>
<name>A0A1V0N563_9ARCH</name>
<keyword evidence="2" id="KW-1185">Reference proteome</keyword>
<protein>
    <submittedName>
        <fullName evidence="1">Uncharacterized protein</fullName>
    </submittedName>
</protein>
<dbReference type="AlphaFoldDB" id="A0A1V0N563"/>
<organism evidence="1 2">
    <name type="scientific">Ferroplasma acidiphilum</name>
    <dbReference type="NCBI Taxonomy" id="74969"/>
    <lineage>
        <taxon>Archaea</taxon>
        <taxon>Methanobacteriati</taxon>
        <taxon>Thermoplasmatota</taxon>
        <taxon>Thermoplasmata</taxon>
        <taxon>Thermoplasmatales</taxon>
        <taxon>Ferroplasmaceae</taxon>
        <taxon>Ferroplasma</taxon>
    </lineage>
</organism>
<evidence type="ECO:0000313" key="1">
    <source>
        <dbReference type="EMBL" id="ARD85247.1"/>
    </source>
</evidence>
<dbReference type="KEGG" id="fai:FAD_1386"/>
<proteinExistence type="predicted"/>